<organism evidence="2 3">
    <name type="scientific">Faecalibacterium prausnitzii</name>
    <dbReference type="NCBI Taxonomy" id="853"/>
    <lineage>
        <taxon>Bacteria</taxon>
        <taxon>Bacillati</taxon>
        <taxon>Bacillota</taxon>
        <taxon>Clostridia</taxon>
        <taxon>Eubacteriales</taxon>
        <taxon>Oscillospiraceae</taxon>
        <taxon>Faecalibacterium</taxon>
    </lineage>
</organism>
<proteinExistence type="predicted"/>
<evidence type="ECO:0000313" key="2">
    <source>
        <dbReference type="EMBL" id="RAW62529.1"/>
    </source>
</evidence>
<dbReference type="Proteomes" id="UP000250550">
    <property type="component" value="Unassembled WGS sequence"/>
</dbReference>
<dbReference type="SUPFAM" id="SSF47413">
    <property type="entry name" value="lambda repressor-like DNA-binding domains"/>
    <property type="match status" value="1"/>
</dbReference>
<name>A0A329UNP3_9FIRM</name>
<comment type="caution">
    <text evidence="2">The sequence shown here is derived from an EMBL/GenBank/DDBJ whole genome shotgun (WGS) entry which is preliminary data.</text>
</comment>
<sequence length="88" mass="10216">MLRILLSVRLGEKRWTQKQLADATGIRRNTINDLYHEMTDRVSLEQLDLICKALDCKISDLLVQEEDLDDLTRSRLATPRCRSITSDK</sequence>
<dbReference type="RefSeq" id="WP_112122199.1">
    <property type="nucleotide sequence ID" value="NZ_CAXSZA010000003.1"/>
</dbReference>
<dbReference type="Pfam" id="PF13443">
    <property type="entry name" value="HTH_26"/>
    <property type="match status" value="1"/>
</dbReference>
<gene>
    <name evidence="2" type="ORF">C4N21_14445</name>
</gene>
<evidence type="ECO:0000259" key="1">
    <source>
        <dbReference type="PROSITE" id="PS50943"/>
    </source>
</evidence>
<reference evidence="2 3" key="1">
    <citation type="submission" date="2018-02" db="EMBL/GenBank/DDBJ databases">
        <title>Complete genome sequencing of Faecalibacterium prausnitzii strains isolated from the human gut.</title>
        <authorList>
            <person name="Fitzgerald B.C."/>
            <person name="Shkoporov A.N."/>
            <person name="Ross P.R."/>
            <person name="Hill C."/>
        </authorList>
    </citation>
    <scope>NUCLEOTIDE SEQUENCE [LARGE SCALE GENOMIC DNA]</scope>
    <source>
        <strain evidence="2 3">APC924/119</strain>
    </source>
</reference>
<evidence type="ECO:0000313" key="3">
    <source>
        <dbReference type="Proteomes" id="UP000250550"/>
    </source>
</evidence>
<dbReference type="CDD" id="cd00093">
    <property type="entry name" value="HTH_XRE"/>
    <property type="match status" value="1"/>
</dbReference>
<dbReference type="AlphaFoldDB" id="A0A329UNP3"/>
<dbReference type="InterPro" id="IPR001387">
    <property type="entry name" value="Cro/C1-type_HTH"/>
</dbReference>
<protein>
    <submittedName>
        <fullName evidence="2">XRE family transcriptional regulator</fullName>
    </submittedName>
</protein>
<accession>A0A329UNP3</accession>
<dbReference type="InterPro" id="IPR010982">
    <property type="entry name" value="Lambda_DNA-bd_dom_sf"/>
</dbReference>
<dbReference type="GO" id="GO:0003677">
    <property type="term" value="F:DNA binding"/>
    <property type="evidence" value="ECO:0007669"/>
    <property type="project" value="InterPro"/>
</dbReference>
<dbReference type="Gene3D" id="1.10.260.40">
    <property type="entry name" value="lambda repressor-like DNA-binding domains"/>
    <property type="match status" value="1"/>
</dbReference>
<dbReference type="EMBL" id="PRLF01000041">
    <property type="protein sequence ID" value="RAW62529.1"/>
    <property type="molecule type" value="Genomic_DNA"/>
</dbReference>
<dbReference type="PROSITE" id="PS50943">
    <property type="entry name" value="HTH_CROC1"/>
    <property type="match status" value="1"/>
</dbReference>
<feature type="domain" description="HTH cro/C1-type" evidence="1">
    <location>
        <begin position="12"/>
        <end position="61"/>
    </location>
</feature>
<dbReference type="SMART" id="SM00530">
    <property type="entry name" value="HTH_XRE"/>
    <property type="match status" value="1"/>
</dbReference>